<name>A0ABU1CWE6_9PSED</name>
<dbReference type="Proteomes" id="UP001224477">
    <property type="component" value="Unassembled WGS sequence"/>
</dbReference>
<evidence type="ECO:0000313" key="1">
    <source>
        <dbReference type="EMBL" id="MDR0191590.1"/>
    </source>
</evidence>
<keyword evidence="2" id="KW-1185">Reference proteome</keyword>
<comment type="caution">
    <text evidence="1">The sequence shown here is derived from an EMBL/GenBank/DDBJ whole genome shotgun (WGS) entry which is preliminary data.</text>
</comment>
<organism evidence="1 2">
    <name type="scientific">Pseudomonas yamanorum</name>
    <dbReference type="NCBI Taxonomy" id="515393"/>
    <lineage>
        <taxon>Bacteria</taxon>
        <taxon>Pseudomonadati</taxon>
        <taxon>Pseudomonadota</taxon>
        <taxon>Gammaproteobacteria</taxon>
        <taxon>Pseudomonadales</taxon>
        <taxon>Pseudomonadaceae</taxon>
        <taxon>Pseudomonas</taxon>
    </lineage>
</organism>
<evidence type="ECO:0000313" key="2">
    <source>
        <dbReference type="Proteomes" id="UP001224477"/>
    </source>
</evidence>
<gene>
    <name evidence="1" type="ORF">RCO22_21805</name>
</gene>
<protein>
    <submittedName>
        <fullName evidence="1">Uncharacterized protein</fullName>
    </submittedName>
</protein>
<proteinExistence type="predicted"/>
<sequence>MKIETLSYGLSGMHRALPVFAVGKTDISGNSQVLRQIAEITHSHKPIKPVLLRAL</sequence>
<reference evidence="1 2" key="1">
    <citation type="journal article" date="2023" name="Microbiol. Resour. Announc.">
        <title>Whole-genome sequence of Pseudomonas yamanorum OLsAu1 isolated from the edible ectomycorrhizal mushroom Lactarius sp. section Deliciosi.</title>
        <authorList>
            <person name="Ramirez-Mendoza R."/>
            <person name="Angeles-Argaiz R.E."/>
            <person name="Hernandez-Oaxaca D."/>
            <person name="Aguirre-Beltran L."/>
            <person name="Almaraz-Suarez J."/>
            <person name="Perez-Moreno J."/>
        </authorList>
    </citation>
    <scope>NUCLEOTIDE SEQUENCE [LARGE SCALE GENOMIC DNA]</scope>
    <source>
        <strain evidence="1 2">OLsAu1</strain>
    </source>
</reference>
<accession>A0ABU1CWE6</accession>
<dbReference type="RefSeq" id="WP_158536949.1">
    <property type="nucleotide sequence ID" value="NZ_CP012400.2"/>
</dbReference>
<dbReference type="EMBL" id="JAVGXC010000026">
    <property type="protein sequence ID" value="MDR0191590.1"/>
    <property type="molecule type" value="Genomic_DNA"/>
</dbReference>